<evidence type="ECO:0000313" key="3">
    <source>
        <dbReference type="WBParaSite" id="PSAMB.scaffold5413size11763.g26551.t1"/>
    </source>
</evidence>
<name>A0A914WVG2_9BILA</name>
<feature type="compositionally biased region" description="Basic residues" evidence="1">
    <location>
        <begin position="73"/>
        <end position="90"/>
    </location>
</feature>
<organism evidence="2 3">
    <name type="scientific">Plectus sambesii</name>
    <dbReference type="NCBI Taxonomy" id="2011161"/>
    <lineage>
        <taxon>Eukaryota</taxon>
        <taxon>Metazoa</taxon>
        <taxon>Ecdysozoa</taxon>
        <taxon>Nematoda</taxon>
        <taxon>Chromadorea</taxon>
        <taxon>Plectida</taxon>
        <taxon>Plectina</taxon>
        <taxon>Plectoidea</taxon>
        <taxon>Plectidae</taxon>
        <taxon>Plectus</taxon>
    </lineage>
</organism>
<dbReference type="Proteomes" id="UP000887566">
    <property type="component" value="Unplaced"/>
</dbReference>
<evidence type="ECO:0000313" key="2">
    <source>
        <dbReference type="Proteomes" id="UP000887566"/>
    </source>
</evidence>
<dbReference type="WBParaSite" id="PSAMB.scaffold5413size11763.g26551.t1">
    <property type="protein sequence ID" value="PSAMB.scaffold5413size11763.g26551.t1"/>
    <property type="gene ID" value="PSAMB.scaffold5413size11763.g26551"/>
</dbReference>
<reference evidence="3" key="1">
    <citation type="submission" date="2022-11" db="UniProtKB">
        <authorList>
            <consortium name="WormBaseParasite"/>
        </authorList>
    </citation>
    <scope>IDENTIFICATION</scope>
</reference>
<sequence>MSGTAPVVAAAKRPTVKPKAPVVRKQQPELKRPLPPPQQTLVMTPAEYEQHVAGVHEDEEPQHFEPMIAAHGHPHGHPHAHHQHQHQHHHGATEFVDQDDGVTPAGRYASLQGITVTGSAPAPEAPSRVIMKLKAPPDSRTAAARAAAQKFKTPLRVGPDGMEYIDQYYSPQLHVGGRGRFGVIGQGPPPAQPIPDKPEDFSYLPPEIVSDHCYGKTPPTAGSSQAAQQVFHGGDIGQYGRGRLVPAHLLPTANLSYHQQAAIYRPSRVGGVTYQTTSRLRVAQQRSPSPLGYRGAGESAFALSDEGLVEGYVDANGMEVVGFDGGQMTGVTVSMMGGGSLIGVDRMPANILDDGDELAETSIDIQ</sequence>
<dbReference type="AlphaFoldDB" id="A0A914WVG2"/>
<feature type="region of interest" description="Disordered" evidence="1">
    <location>
        <begin position="1"/>
        <end position="41"/>
    </location>
</feature>
<proteinExistence type="predicted"/>
<protein>
    <submittedName>
        <fullName evidence="3">Uncharacterized protein</fullName>
    </submittedName>
</protein>
<evidence type="ECO:0000256" key="1">
    <source>
        <dbReference type="SAM" id="MobiDB-lite"/>
    </source>
</evidence>
<accession>A0A914WVG2</accession>
<feature type="region of interest" description="Disordered" evidence="1">
    <location>
        <begin position="73"/>
        <end position="92"/>
    </location>
</feature>
<keyword evidence="2" id="KW-1185">Reference proteome</keyword>